<dbReference type="AlphaFoldDB" id="A0A382YHS4"/>
<name>A0A382YHS4_9ZZZZ</name>
<reference evidence="1" key="1">
    <citation type="submission" date="2018-05" db="EMBL/GenBank/DDBJ databases">
        <authorList>
            <person name="Lanie J.A."/>
            <person name="Ng W.-L."/>
            <person name="Kazmierczak K.M."/>
            <person name="Andrzejewski T.M."/>
            <person name="Davidsen T.M."/>
            <person name="Wayne K.J."/>
            <person name="Tettelin H."/>
            <person name="Glass J.I."/>
            <person name="Rusch D."/>
            <person name="Podicherti R."/>
            <person name="Tsui H.-C.T."/>
            <person name="Winkler M.E."/>
        </authorList>
    </citation>
    <scope>NUCLEOTIDE SEQUENCE</scope>
</reference>
<accession>A0A382YHS4</accession>
<protein>
    <submittedName>
        <fullName evidence="1">Uncharacterized protein</fullName>
    </submittedName>
</protein>
<feature type="non-terminal residue" evidence="1">
    <location>
        <position position="1"/>
    </location>
</feature>
<evidence type="ECO:0000313" key="1">
    <source>
        <dbReference type="EMBL" id="SVD82784.1"/>
    </source>
</evidence>
<gene>
    <name evidence="1" type="ORF">METZ01_LOCUS435638</name>
</gene>
<organism evidence="1">
    <name type="scientific">marine metagenome</name>
    <dbReference type="NCBI Taxonomy" id="408172"/>
    <lineage>
        <taxon>unclassified sequences</taxon>
        <taxon>metagenomes</taxon>
        <taxon>ecological metagenomes</taxon>
    </lineage>
</organism>
<proteinExistence type="predicted"/>
<sequence>SNMISNHDCDFQAIIGEGAASAIDPETMEWFGSVQELHCDLGYWVKRGNDDACEYNIIGDELDGNYCSEYDEEIIYTFDQFAKLISYPYSIIQDISGIQNFCDSGYINGIISEGIAATCDNGSFYGSLTDFVPGKGYWFQSEGSGDEFSYPIPSDDGLTRIAKELPVVPAEFKFNQSTRQAFYFVEDIELLHSSIEVGDWLIAYNENTIVGARMWTGELTDIPVMGFDSGENTLNYCEEGDTPHFRVYKTQTEELLTLGQETI</sequence>
<dbReference type="EMBL" id="UINC01175907">
    <property type="protein sequence ID" value="SVD82784.1"/>
    <property type="molecule type" value="Genomic_DNA"/>
</dbReference>
<feature type="non-terminal residue" evidence="1">
    <location>
        <position position="263"/>
    </location>
</feature>